<dbReference type="AlphaFoldDB" id="A0A956LXP0"/>
<dbReference type="GO" id="GO:0046872">
    <property type="term" value="F:metal ion binding"/>
    <property type="evidence" value="ECO:0007669"/>
    <property type="project" value="UniProtKB-KW"/>
</dbReference>
<protein>
    <submittedName>
        <fullName evidence="11">PKD domain-containing protein</fullName>
    </submittedName>
</protein>
<keyword evidence="2" id="KW-0645">Protease</keyword>
<dbReference type="GO" id="GO:0006508">
    <property type="term" value="P:proteolysis"/>
    <property type="evidence" value="ECO:0007669"/>
    <property type="project" value="UniProtKB-KW"/>
</dbReference>
<dbReference type="FunFam" id="2.60.40.10:FF:000270">
    <property type="entry name" value="Cell surface protein"/>
    <property type="match status" value="1"/>
</dbReference>
<dbReference type="PROSITE" id="PS50093">
    <property type="entry name" value="PKD"/>
    <property type="match status" value="1"/>
</dbReference>
<keyword evidence="8" id="KW-1015">Disulfide bond</keyword>
<evidence type="ECO:0000256" key="1">
    <source>
        <dbReference type="ARBA" id="ARBA00008721"/>
    </source>
</evidence>
<evidence type="ECO:0000256" key="2">
    <source>
        <dbReference type="ARBA" id="ARBA00022670"/>
    </source>
</evidence>
<dbReference type="InterPro" id="IPR035986">
    <property type="entry name" value="PKD_dom_sf"/>
</dbReference>
<dbReference type="Pfam" id="PF18911">
    <property type="entry name" value="PKD_4"/>
    <property type="match status" value="1"/>
</dbReference>
<dbReference type="CDD" id="cd04275">
    <property type="entry name" value="ZnMc_pappalysin_like"/>
    <property type="match status" value="1"/>
</dbReference>
<dbReference type="InterPro" id="IPR022409">
    <property type="entry name" value="PKD/Chitinase_dom"/>
</dbReference>
<evidence type="ECO:0000256" key="3">
    <source>
        <dbReference type="ARBA" id="ARBA00022723"/>
    </source>
</evidence>
<evidence type="ECO:0000256" key="8">
    <source>
        <dbReference type="ARBA" id="ARBA00023157"/>
    </source>
</evidence>
<reference evidence="11" key="2">
    <citation type="journal article" date="2021" name="Microbiome">
        <title>Successional dynamics and alternative stable states in a saline activated sludge microbial community over 9 years.</title>
        <authorList>
            <person name="Wang Y."/>
            <person name="Ye J."/>
            <person name="Ju F."/>
            <person name="Liu L."/>
            <person name="Boyd J.A."/>
            <person name="Deng Y."/>
            <person name="Parks D.H."/>
            <person name="Jiang X."/>
            <person name="Yin X."/>
            <person name="Woodcroft B.J."/>
            <person name="Tyson G.W."/>
            <person name="Hugenholtz P."/>
            <person name="Polz M.F."/>
            <person name="Zhang T."/>
        </authorList>
    </citation>
    <scope>NUCLEOTIDE SEQUENCE</scope>
    <source>
        <strain evidence="11">HKST-UBA01</strain>
    </source>
</reference>
<feature type="signal peptide" evidence="9">
    <location>
        <begin position="1"/>
        <end position="23"/>
    </location>
</feature>
<evidence type="ECO:0000256" key="5">
    <source>
        <dbReference type="ARBA" id="ARBA00022801"/>
    </source>
</evidence>
<feature type="non-terminal residue" evidence="11">
    <location>
        <position position="572"/>
    </location>
</feature>
<dbReference type="InterPro" id="IPR000601">
    <property type="entry name" value="PKD_dom"/>
</dbReference>
<name>A0A956LXP0_UNCEI</name>
<feature type="domain" description="PKD" evidence="10">
    <location>
        <begin position="309"/>
        <end position="392"/>
    </location>
</feature>
<keyword evidence="4 9" id="KW-0732">Signal</keyword>
<dbReference type="SMART" id="SM00089">
    <property type="entry name" value="PKD"/>
    <property type="match status" value="1"/>
</dbReference>
<organism evidence="11 12">
    <name type="scientific">Eiseniibacteriota bacterium</name>
    <dbReference type="NCBI Taxonomy" id="2212470"/>
    <lineage>
        <taxon>Bacteria</taxon>
        <taxon>Candidatus Eiseniibacteriota</taxon>
    </lineage>
</organism>
<keyword evidence="3" id="KW-0479">Metal-binding</keyword>
<dbReference type="SUPFAM" id="SSF49299">
    <property type="entry name" value="PKD domain"/>
    <property type="match status" value="1"/>
</dbReference>
<feature type="chain" id="PRO_5037348649" evidence="9">
    <location>
        <begin position="24"/>
        <end position="572"/>
    </location>
</feature>
<dbReference type="InterPro" id="IPR008754">
    <property type="entry name" value="Peptidase_M43"/>
</dbReference>
<sequence length="572" mass="60426">MRSSWVVLLGIALVASISSFAWSAPGQADAYHVTYAGPNGEEVTGDRCGVVPPSLAEQERMLREVDDWVQLNWGGEILPLTASIPVAVHVVRSNSGSWDVTNTQINDQIAVLNAAYAGTNFQFTLASVDRTNNSTWSQHTPGSSAESAMKSALAISPATTLNLYSCNIGGGLLGYATFPWSYPETSYMHGVVCLYSSLPGGSAAPYNLGDTATHEIGHFLGLYHTFQGGCNGNGDYVSDTPAEASPAYGCPAGRNTCSGPGSDPIYNFMDYTDDACMFEFTSGQSSRMDAQMAVYRPTMVSGGGCSPSVTANFSANVTSGTAPLAVSFSDLSTGSPTSWSWSFGDGGNSTAQNPSHTYTVAGSYTVTLTASNACGPDSETKTGYITVSGSGGGGWTTITYDSFESNMGSYTDGGADMSRYTGGTYAWDGRAAADIQDNSGTASSFYHTAGYNVTGYNTLEVEFYFYAVSMENGEDFWVQYYNGSAWVTVAAYVAGSTFSNNTFYVTTVSIPRSSYNFPTNAKLRFMCDASNNSDDVYIDAITWRGSVLAVQPGGDCIALACDVRPCGIKMST</sequence>
<dbReference type="InterPro" id="IPR013783">
    <property type="entry name" value="Ig-like_fold"/>
</dbReference>
<reference evidence="11" key="1">
    <citation type="submission" date="2020-04" db="EMBL/GenBank/DDBJ databases">
        <authorList>
            <person name="Zhang T."/>
        </authorList>
    </citation>
    <scope>NUCLEOTIDE SEQUENCE</scope>
    <source>
        <strain evidence="11">HKST-UBA01</strain>
    </source>
</reference>
<dbReference type="InterPro" id="IPR024079">
    <property type="entry name" value="MetalloPept_cat_dom_sf"/>
</dbReference>
<dbReference type="Gene3D" id="3.40.390.10">
    <property type="entry name" value="Collagenase (Catalytic Domain)"/>
    <property type="match status" value="1"/>
</dbReference>
<evidence type="ECO:0000256" key="7">
    <source>
        <dbReference type="ARBA" id="ARBA00023049"/>
    </source>
</evidence>
<accession>A0A956LXP0</accession>
<dbReference type="SUPFAM" id="SSF55486">
    <property type="entry name" value="Metalloproteases ('zincins'), catalytic domain"/>
    <property type="match status" value="1"/>
</dbReference>
<proteinExistence type="inferred from homology"/>
<comment type="similarity">
    <text evidence="1">Belongs to the peptidase M43B family.</text>
</comment>
<evidence type="ECO:0000259" key="10">
    <source>
        <dbReference type="PROSITE" id="PS50093"/>
    </source>
</evidence>
<gene>
    <name evidence="11" type="ORF">KC729_08500</name>
</gene>
<comment type="caution">
    <text evidence="11">The sequence shown here is derived from an EMBL/GenBank/DDBJ whole genome shotgun (WGS) entry which is preliminary data.</text>
</comment>
<dbReference type="Pfam" id="PF05572">
    <property type="entry name" value="Peptidase_M43"/>
    <property type="match status" value="1"/>
</dbReference>
<dbReference type="Proteomes" id="UP000697710">
    <property type="component" value="Unassembled WGS sequence"/>
</dbReference>
<dbReference type="PANTHER" id="PTHR47466:SF1">
    <property type="entry name" value="METALLOPROTEASE MEP1 (AFU_ORTHOLOGUE AFUA_1G07730)-RELATED"/>
    <property type="match status" value="1"/>
</dbReference>
<dbReference type="PANTHER" id="PTHR47466">
    <property type="match status" value="1"/>
</dbReference>
<evidence type="ECO:0000256" key="9">
    <source>
        <dbReference type="SAM" id="SignalP"/>
    </source>
</evidence>
<keyword evidence="5" id="KW-0378">Hydrolase</keyword>
<keyword evidence="6" id="KW-0862">Zinc</keyword>
<keyword evidence="7" id="KW-0482">Metalloprotease</keyword>
<dbReference type="EMBL" id="JAGQHR010000219">
    <property type="protein sequence ID" value="MCA9727710.1"/>
    <property type="molecule type" value="Genomic_DNA"/>
</dbReference>
<evidence type="ECO:0000256" key="6">
    <source>
        <dbReference type="ARBA" id="ARBA00022833"/>
    </source>
</evidence>
<dbReference type="Gene3D" id="2.60.40.10">
    <property type="entry name" value="Immunoglobulins"/>
    <property type="match status" value="1"/>
</dbReference>
<dbReference type="GO" id="GO:0008237">
    <property type="term" value="F:metallopeptidase activity"/>
    <property type="evidence" value="ECO:0007669"/>
    <property type="project" value="UniProtKB-KW"/>
</dbReference>
<evidence type="ECO:0000313" key="11">
    <source>
        <dbReference type="EMBL" id="MCA9727710.1"/>
    </source>
</evidence>
<evidence type="ECO:0000313" key="12">
    <source>
        <dbReference type="Proteomes" id="UP000697710"/>
    </source>
</evidence>
<evidence type="ECO:0000256" key="4">
    <source>
        <dbReference type="ARBA" id="ARBA00022729"/>
    </source>
</evidence>
<dbReference type="CDD" id="cd00146">
    <property type="entry name" value="PKD"/>
    <property type="match status" value="1"/>
</dbReference>